<evidence type="ECO:0000313" key="2">
    <source>
        <dbReference type="Proteomes" id="UP000305792"/>
    </source>
</evidence>
<proteinExistence type="predicted"/>
<organism evidence="1 2">
    <name type="scientific">Glycomyces paridis</name>
    <dbReference type="NCBI Taxonomy" id="2126555"/>
    <lineage>
        <taxon>Bacteria</taxon>
        <taxon>Bacillati</taxon>
        <taxon>Actinomycetota</taxon>
        <taxon>Actinomycetes</taxon>
        <taxon>Glycomycetales</taxon>
        <taxon>Glycomycetaceae</taxon>
        <taxon>Glycomyces</taxon>
    </lineage>
</organism>
<dbReference type="OrthoDB" id="4953313at2"/>
<dbReference type="Proteomes" id="UP000305792">
    <property type="component" value="Unassembled WGS sequence"/>
</dbReference>
<comment type="caution">
    <text evidence="1">The sequence shown here is derived from an EMBL/GenBank/DDBJ whole genome shotgun (WGS) entry which is preliminary data.</text>
</comment>
<gene>
    <name evidence="1" type="ORF">E9998_19955</name>
</gene>
<dbReference type="RefSeq" id="WP_136531457.1">
    <property type="nucleotide sequence ID" value="NZ_STGX01000016.1"/>
</dbReference>
<evidence type="ECO:0000313" key="1">
    <source>
        <dbReference type="EMBL" id="THV26009.1"/>
    </source>
</evidence>
<evidence type="ECO:0008006" key="3">
    <source>
        <dbReference type="Google" id="ProtNLM"/>
    </source>
</evidence>
<reference evidence="1 2" key="1">
    <citation type="journal article" date="2018" name="Int. J. Syst. Evol. Microbiol.">
        <title>Glycomyces paridis sp. nov., isolated from the medicinal plant Paris polyphylla.</title>
        <authorList>
            <person name="Fang X.M."/>
            <person name="Bai J.L."/>
            <person name="Su J."/>
            <person name="Zhao L.L."/>
            <person name="Liu H.Y."/>
            <person name="Ma B.P."/>
            <person name="Zhang Y.Q."/>
            <person name="Yu L.Y."/>
        </authorList>
    </citation>
    <scope>NUCLEOTIDE SEQUENCE [LARGE SCALE GENOMIC DNA]</scope>
    <source>
        <strain evidence="1 2">CPCC 204357</strain>
    </source>
</reference>
<dbReference type="EMBL" id="STGX01000016">
    <property type="protein sequence ID" value="THV26009.1"/>
    <property type="molecule type" value="Genomic_DNA"/>
</dbReference>
<accession>A0A4S8PCP0</accession>
<protein>
    <recommendedName>
        <fullName evidence="3">DUF3168 domain-containing protein</fullName>
    </recommendedName>
</protein>
<name>A0A4S8PCP0_9ACTN</name>
<dbReference type="Pfam" id="PF12691">
    <property type="entry name" value="Phage_tail_terminator_6"/>
    <property type="match status" value="1"/>
</dbReference>
<dbReference type="InterPro" id="IPR024411">
    <property type="entry name" value="Tail_terminator_phage"/>
</dbReference>
<dbReference type="AlphaFoldDB" id="A0A4S8PCP0"/>
<sequence>MSWTSDLLVGIAEHLAAEGVGSWNPSGIYASGQIGVFIAVMPPGPADGSGDRVIVLTDYDPNGGTSGGDTTPRLQVRCRGARNDPLSVTVIKDAVRKALEGLDAVQFGEVTVSGINHVSGTPMGIDANQRHERSDNYEIQARRTSALLTE</sequence>
<keyword evidence="2" id="KW-1185">Reference proteome</keyword>